<dbReference type="EMBL" id="CACTIH010009177">
    <property type="protein sequence ID" value="CAA3026753.1"/>
    <property type="molecule type" value="Genomic_DNA"/>
</dbReference>
<dbReference type="FunFam" id="1.20.1280.290:FF:000012">
    <property type="entry name" value="Vacuolar membrane PQ loop repeat protein"/>
    <property type="match status" value="1"/>
</dbReference>
<feature type="transmembrane region" description="Helical" evidence="5">
    <location>
        <begin position="87"/>
        <end position="105"/>
    </location>
</feature>
<dbReference type="OrthoDB" id="8048523at2759"/>
<evidence type="ECO:0000256" key="5">
    <source>
        <dbReference type="SAM" id="Phobius"/>
    </source>
</evidence>
<dbReference type="InterPro" id="IPR051415">
    <property type="entry name" value="LAAT-1"/>
</dbReference>
<dbReference type="AlphaFoldDB" id="A0A8S0V9I3"/>
<keyword evidence="2 5" id="KW-0812">Transmembrane</keyword>
<dbReference type="InterPro" id="IPR006603">
    <property type="entry name" value="PQ-loop_rpt"/>
</dbReference>
<keyword evidence="4 5" id="KW-0472">Membrane</keyword>
<dbReference type="Gramene" id="OE9A050001T1">
    <property type="protein sequence ID" value="OE9A050001C1"/>
    <property type="gene ID" value="OE9A050001"/>
</dbReference>
<evidence type="ECO:0000256" key="1">
    <source>
        <dbReference type="ARBA" id="ARBA00004141"/>
    </source>
</evidence>
<accession>A0A8S0V9I3</accession>
<protein>
    <submittedName>
        <fullName evidence="6">Probable vacuolar amino acid transporter YPQ1</fullName>
    </submittedName>
</protein>
<reference evidence="6 7" key="1">
    <citation type="submission" date="2019-12" db="EMBL/GenBank/DDBJ databases">
        <authorList>
            <person name="Alioto T."/>
            <person name="Alioto T."/>
            <person name="Gomez Garrido J."/>
        </authorList>
    </citation>
    <scope>NUCLEOTIDE SEQUENCE [LARGE SCALE GENOMIC DNA]</scope>
</reference>
<evidence type="ECO:0000256" key="2">
    <source>
        <dbReference type="ARBA" id="ARBA00022692"/>
    </source>
</evidence>
<dbReference type="PANTHER" id="PTHR16201">
    <property type="entry name" value="SEVEN TRANSMEMBRANE PROTEIN 1-RELATED"/>
    <property type="match status" value="1"/>
</dbReference>
<keyword evidence="3 5" id="KW-1133">Transmembrane helix</keyword>
<comment type="subcellular location">
    <subcellularLocation>
        <location evidence="1">Membrane</location>
        <topology evidence="1">Multi-pass membrane protein</topology>
    </subcellularLocation>
</comment>
<dbReference type="SMART" id="SM00679">
    <property type="entry name" value="CTNS"/>
    <property type="match status" value="1"/>
</dbReference>
<keyword evidence="7" id="KW-1185">Reference proteome</keyword>
<evidence type="ECO:0000256" key="3">
    <source>
        <dbReference type="ARBA" id="ARBA00022989"/>
    </source>
</evidence>
<feature type="transmembrane region" description="Helical" evidence="5">
    <location>
        <begin position="57"/>
        <end position="75"/>
    </location>
</feature>
<evidence type="ECO:0000313" key="6">
    <source>
        <dbReference type="EMBL" id="CAA3026753.1"/>
    </source>
</evidence>
<proteinExistence type="predicted"/>
<dbReference type="GO" id="GO:0016020">
    <property type="term" value="C:membrane"/>
    <property type="evidence" value="ECO:0007669"/>
    <property type="project" value="UniProtKB-SubCell"/>
</dbReference>
<feature type="transmembrane region" description="Helical" evidence="5">
    <location>
        <begin position="20"/>
        <end position="37"/>
    </location>
</feature>
<comment type="caution">
    <text evidence="6">The sequence shown here is derived from an EMBL/GenBank/DDBJ whole genome shotgun (WGS) entry which is preliminary data.</text>
</comment>
<name>A0A8S0V9I3_OLEEU</name>
<evidence type="ECO:0000256" key="4">
    <source>
        <dbReference type="ARBA" id="ARBA00023136"/>
    </source>
</evidence>
<sequence length="106" mass="12073">MQVYVGLTWRKLLQEHGTENVYGQCLGWIMAAIYMSGRLPQIWLNIKRGSVQGLNPLMFIFALLANATYVASILVRSIAWEKIEANMPWLLDAFGCVLLDLFIILQ</sequence>
<dbReference type="Gene3D" id="1.20.1280.290">
    <property type="match status" value="1"/>
</dbReference>
<evidence type="ECO:0000313" key="7">
    <source>
        <dbReference type="Proteomes" id="UP000594638"/>
    </source>
</evidence>
<organism evidence="6 7">
    <name type="scientific">Olea europaea subsp. europaea</name>
    <dbReference type="NCBI Taxonomy" id="158383"/>
    <lineage>
        <taxon>Eukaryota</taxon>
        <taxon>Viridiplantae</taxon>
        <taxon>Streptophyta</taxon>
        <taxon>Embryophyta</taxon>
        <taxon>Tracheophyta</taxon>
        <taxon>Spermatophyta</taxon>
        <taxon>Magnoliopsida</taxon>
        <taxon>eudicotyledons</taxon>
        <taxon>Gunneridae</taxon>
        <taxon>Pentapetalae</taxon>
        <taxon>asterids</taxon>
        <taxon>lamiids</taxon>
        <taxon>Lamiales</taxon>
        <taxon>Oleaceae</taxon>
        <taxon>Oleeae</taxon>
        <taxon>Olea</taxon>
    </lineage>
</organism>
<dbReference type="Pfam" id="PF04193">
    <property type="entry name" value="PQ-loop"/>
    <property type="match status" value="1"/>
</dbReference>
<dbReference type="Proteomes" id="UP000594638">
    <property type="component" value="Unassembled WGS sequence"/>
</dbReference>
<dbReference type="PANTHER" id="PTHR16201:SF45">
    <property type="entry name" value="PQ-LOOP REPEAT FAMILY PROTEIN _ TRANSMEMBRANE FAMILY PROTEIN"/>
    <property type="match status" value="1"/>
</dbReference>
<gene>
    <name evidence="6" type="ORF">OLEA9_A050001</name>
</gene>